<dbReference type="Gene3D" id="2.130.10.10">
    <property type="entry name" value="YVTN repeat-like/Quinoprotein amine dehydrogenase"/>
    <property type="match status" value="1"/>
</dbReference>
<protein>
    <submittedName>
        <fullName evidence="3">Coatomer subunit beta'-2</fullName>
    </submittedName>
</protein>
<evidence type="ECO:0000313" key="3">
    <source>
        <dbReference type="EMBL" id="PWZ22598.1"/>
    </source>
</evidence>
<gene>
    <name evidence="3" type="primary">Os02g0209100_0</name>
    <name evidence="3" type="ORF">Zm00014a_007302</name>
</gene>
<name>A0A3L6EPK0_MAIZE</name>
<dbReference type="AlphaFoldDB" id="A0A3L6EPK0"/>
<accession>A0A3L6EPK0</accession>
<dbReference type="InterPro" id="IPR015943">
    <property type="entry name" value="WD40/YVTN_repeat-like_dom_sf"/>
</dbReference>
<dbReference type="Gene3D" id="2.60.40.10">
    <property type="entry name" value="Immunoglobulins"/>
    <property type="match status" value="1"/>
</dbReference>
<dbReference type="InterPro" id="IPR013783">
    <property type="entry name" value="Ig-like_fold"/>
</dbReference>
<dbReference type="ExpressionAtlas" id="A0A3L6EPK0">
    <property type="expression patterns" value="baseline and differential"/>
</dbReference>
<evidence type="ECO:0000256" key="2">
    <source>
        <dbReference type="ARBA" id="ARBA00022737"/>
    </source>
</evidence>
<dbReference type="InterPro" id="IPR036322">
    <property type="entry name" value="WD40_repeat_dom_sf"/>
</dbReference>
<keyword evidence="1" id="KW-0853">WD repeat</keyword>
<keyword evidence="2" id="KW-0677">Repeat</keyword>
<dbReference type="Proteomes" id="UP000251960">
    <property type="component" value="Chromosome 5"/>
</dbReference>
<comment type="caution">
    <text evidence="3">The sequence shown here is derived from an EMBL/GenBank/DDBJ whole genome shotgun (WGS) entry which is preliminary data.</text>
</comment>
<sequence length="461" mass="53259">MHAVCSVKFIARKQWFICATAVEGDAHVYSYETQEMQKVNSFRAVKDHIRPISLAVHPSQPYVMSWYHNRNETMKLWNWDKGWECTRTFQIIGKRIRKFAFDPKETNRFAAAADGIGFFDTGVDVMIWSLDCPEPEYYLPRTDIRVIMFLEFFTCYDRQYLIIVDGDNKAHVWDLQQREFAFEPSVFSHPNLPLLLAPIEGTCCFWSAKDFSLYGVLDNSGGEYVVGIACLMGSKRRFVIGQSYALTVLDIEKAIYQEDLKESIETKLCNDTRQSYTSSELITQESSEIHHIHSLKGHFSFQDDNLIPCLLHLTNKTNKHIAFMLSSTTEEQPFEATPLNHGIVTSRSIYTLDFKMPTDKQKSNLILQSSIYGDEYIYRFTDQSECDQFFEDAKETRNVVHKVVLEPVLSQQGETTSENRSTGQDITQTLIQIRGLWHPTTDNDVISLLDVNLADSWKRYI</sequence>
<dbReference type="SUPFAM" id="SSF50978">
    <property type="entry name" value="WD40 repeat-like"/>
    <property type="match status" value="1"/>
</dbReference>
<dbReference type="EMBL" id="NCVQ01000006">
    <property type="protein sequence ID" value="PWZ22598.1"/>
    <property type="molecule type" value="Genomic_DNA"/>
</dbReference>
<reference evidence="3" key="1">
    <citation type="journal article" date="2018" name="Nat. Genet.">
        <title>Extensive intraspecific gene order and gene structural variations between Mo17 and other maize genomes.</title>
        <authorList>
            <person name="Sun S."/>
            <person name="Zhou Y."/>
            <person name="Chen J."/>
            <person name="Shi J."/>
            <person name="Zhao H."/>
            <person name="Zhao H."/>
            <person name="Song W."/>
            <person name="Zhang M."/>
            <person name="Cui Y."/>
            <person name="Dong X."/>
            <person name="Liu H."/>
            <person name="Ma X."/>
            <person name="Jiao Y."/>
            <person name="Wang B."/>
            <person name="Wei X."/>
            <person name="Stein J.C."/>
            <person name="Glaubitz J.C."/>
            <person name="Lu F."/>
            <person name="Yu G."/>
            <person name="Liang C."/>
            <person name="Fengler K."/>
            <person name="Li B."/>
            <person name="Rafalski A."/>
            <person name="Schnable P.S."/>
            <person name="Ware D.H."/>
            <person name="Buckler E.S."/>
            <person name="Lai J."/>
        </authorList>
    </citation>
    <scope>NUCLEOTIDE SEQUENCE [LARGE SCALE GENOMIC DNA]</scope>
    <source>
        <tissue evidence="3">Seedling</tissue>
    </source>
</reference>
<organism evidence="3">
    <name type="scientific">Zea mays</name>
    <name type="common">Maize</name>
    <dbReference type="NCBI Taxonomy" id="4577"/>
    <lineage>
        <taxon>Eukaryota</taxon>
        <taxon>Viridiplantae</taxon>
        <taxon>Streptophyta</taxon>
        <taxon>Embryophyta</taxon>
        <taxon>Tracheophyta</taxon>
        <taxon>Spermatophyta</taxon>
        <taxon>Magnoliopsida</taxon>
        <taxon>Liliopsida</taxon>
        <taxon>Poales</taxon>
        <taxon>Poaceae</taxon>
        <taxon>PACMAD clade</taxon>
        <taxon>Panicoideae</taxon>
        <taxon>Andropogonodae</taxon>
        <taxon>Andropogoneae</taxon>
        <taxon>Tripsacinae</taxon>
        <taxon>Zea</taxon>
    </lineage>
</organism>
<dbReference type="PANTHER" id="PTHR19876:SF72">
    <property type="entry name" value="COATOMER WD ASSOCIATED REGION DOMAIN-CONTAINING PROTEIN"/>
    <property type="match status" value="1"/>
</dbReference>
<evidence type="ECO:0000256" key="1">
    <source>
        <dbReference type="ARBA" id="ARBA00022574"/>
    </source>
</evidence>
<proteinExistence type="predicted"/>
<dbReference type="InterPro" id="IPR050844">
    <property type="entry name" value="Coatomer_complex_subunit"/>
</dbReference>
<dbReference type="PANTHER" id="PTHR19876">
    <property type="entry name" value="COATOMER"/>
    <property type="match status" value="1"/>
</dbReference>